<feature type="coiled-coil region" evidence="1">
    <location>
        <begin position="5"/>
        <end position="39"/>
    </location>
</feature>
<proteinExistence type="predicted"/>
<evidence type="ECO:0000313" key="2">
    <source>
        <dbReference type="EMBL" id="MSS36018.1"/>
    </source>
</evidence>
<dbReference type="EMBL" id="VUMD01000004">
    <property type="protein sequence ID" value="MSS36018.1"/>
    <property type="molecule type" value="Genomic_DNA"/>
</dbReference>
<dbReference type="RefSeq" id="WP_154471452.1">
    <property type="nucleotide sequence ID" value="NZ_VUMD01000004.1"/>
</dbReference>
<reference evidence="2 3" key="1">
    <citation type="submission" date="2019-08" db="EMBL/GenBank/DDBJ databases">
        <title>In-depth cultivation of the pig gut microbiome towards novel bacterial diversity and tailored functional studies.</title>
        <authorList>
            <person name="Wylensek D."/>
            <person name="Hitch T.C.A."/>
            <person name="Clavel T."/>
        </authorList>
    </citation>
    <scope>NUCLEOTIDE SEQUENCE [LARGE SCALE GENOMIC DNA]</scope>
    <source>
        <strain evidence="2 3">WCA-389-WT-23D1</strain>
    </source>
</reference>
<evidence type="ECO:0000256" key="1">
    <source>
        <dbReference type="SAM" id="Coils"/>
    </source>
</evidence>
<accession>A0A7X2NJN6</accession>
<sequence length="79" mass="9333">MNPKITKLRTEFEKNKRKISDLQGRNRELEKQIRELEDTDIIGMVRENGMTMEQFAELFRRMQGAPAPITSEQEEPSHE</sequence>
<dbReference type="Proteomes" id="UP000429958">
    <property type="component" value="Unassembled WGS sequence"/>
</dbReference>
<keyword evidence="1" id="KW-0175">Coiled coil</keyword>
<dbReference type="AlphaFoldDB" id="A0A7X2NJN6"/>
<organism evidence="2 3">
    <name type="scientific">Clostridium porci</name>
    <dbReference type="NCBI Taxonomy" id="2605778"/>
    <lineage>
        <taxon>Bacteria</taxon>
        <taxon>Bacillati</taxon>
        <taxon>Bacillota</taxon>
        <taxon>Clostridia</taxon>
        <taxon>Eubacteriales</taxon>
        <taxon>Clostridiaceae</taxon>
        <taxon>Clostridium</taxon>
    </lineage>
</organism>
<dbReference type="Pfam" id="PF14193">
    <property type="entry name" value="DUF4315"/>
    <property type="match status" value="1"/>
</dbReference>
<gene>
    <name evidence="2" type="ORF">FYJ39_05360</name>
</gene>
<protein>
    <submittedName>
        <fullName evidence="2">DUF4315 family protein</fullName>
    </submittedName>
</protein>
<name>A0A7X2NJN6_9CLOT</name>
<dbReference type="InterPro" id="IPR025464">
    <property type="entry name" value="DUF4315"/>
</dbReference>
<keyword evidence="3" id="KW-1185">Reference proteome</keyword>
<comment type="caution">
    <text evidence="2">The sequence shown here is derived from an EMBL/GenBank/DDBJ whole genome shotgun (WGS) entry which is preliminary data.</text>
</comment>
<evidence type="ECO:0000313" key="3">
    <source>
        <dbReference type="Proteomes" id="UP000429958"/>
    </source>
</evidence>